<reference evidence="3 4" key="1">
    <citation type="submission" date="2023-01" db="EMBL/GenBank/DDBJ databases">
        <title>Analysis of 21 Apiospora genomes using comparative genomics revels a genus with tremendous synthesis potential of carbohydrate active enzymes and secondary metabolites.</title>
        <authorList>
            <person name="Sorensen T."/>
        </authorList>
    </citation>
    <scope>NUCLEOTIDE SEQUENCE [LARGE SCALE GENOMIC DNA]</scope>
    <source>
        <strain evidence="3 4">CBS 135458</strain>
    </source>
</reference>
<keyword evidence="1" id="KW-0732">Signal</keyword>
<dbReference type="Proteomes" id="UP001480595">
    <property type="component" value="Unassembled WGS sequence"/>
</dbReference>
<evidence type="ECO:0000313" key="4">
    <source>
        <dbReference type="Proteomes" id="UP001480595"/>
    </source>
</evidence>
<proteinExistence type="predicted"/>
<comment type="caution">
    <text evidence="3">The sequence shown here is derived from an EMBL/GenBank/DDBJ whole genome shotgun (WGS) entry which is preliminary data.</text>
</comment>
<dbReference type="RefSeq" id="XP_066710314.1">
    <property type="nucleotide sequence ID" value="XM_066864166.1"/>
</dbReference>
<organism evidence="3 4">
    <name type="scientific">Apiospora phragmitis</name>
    <dbReference type="NCBI Taxonomy" id="2905665"/>
    <lineage>
        <taxon>Eukaryota</taxon>
        <taxon>Fungi</taxon>
        <taxon>Dikarya</taxon>
        <taxon>Ascomycota</taxon>
        <taxon>Pezizomycotina</taxon>
        <taxon>Sordariomycetes</taxon>
        <taxon>Xylariomycetidae</taxon>
        <taxon>Amphisphaeriales</taxon>
        <taxon>Apiosporaceae</taxon>
        <taxon>Apiospora</taxon>
    </lineage>
</organism>
<sequence>MFAFAAAALAGTIWLGCAAADQTVEFDFPPELFPIVFAVQNFPAAEPLALYIPWHVGKLGDTSGRAWVDGGLISIKLIGEDAEGHFSLAWSILAHNCTSPNRLPDGSSGFNHDSYIYFRLEKGAKQPNFAAATSDPESCATIEALEFNVTGTQTTAAGYDKLDRHSCATLGELGVWPAASPCALKIDESQASSISASITASRCEKPHQTKPAFCQQPMETNATSPSLVRGMATVVGVAPAISLWIFHGVS</sequence>
<evidence type="ECO:0000256" key="1">
    <source>
        <dbReference type="SAM" id="SignalP"/>
    </source>
</evidence>
<evidence type="ECO:0000313" key="3">
    <source>
        <dbReference type="EMBL" id="KAK8043919.1"/>
    </source>
</evidence>
<dbReference type="GeneID" id="92097229"/>
<dbReference type="InterPro" id="IPR055560">
    <property type="entry name" value="DUF7136"/>
</dbReference>
<gene>
    <name evidence="3" type="ORF">PG994_012757</name>
</gene>
<accession>A0ABR1TBC9</accession>
<feature type="chain" id="PRO_5045790743" description="DUF7136 domain-containing protein" evidence="1">
    <location>
        <begin position="21"/>
        <end position="250"/>
    </location>
</feature>
<dbReference type="Pfam" id="PF23584">
    <property type="entry name" value="DUF7136"/>
    <property type="match status" value="1"/>
</dbReference>
<feature type="signal peptide" evidence="1">
    <location>
        <begin position="1"/>
        <end position="20"/>
    </location>
</feature>
<keyword evidence="4" id="KW-1185">Reference proteome</keyword>
<name>A0ABR1TBC9_9PEZI</name>
<protein>
    <recommendedName>
        <fullName evidence="2">DUF7136 domain-containing protein</fullName>
    </recommendedName>
</protein>
<feature type="domain" description="DUF7136" evidence="2">
    <location>
        <begin position="82"/>
        <end position="208"/>
    </location>
</feature>
<evidence type="ECO:0000259" key="2">
    <source>
        <dbReference type="Pfam" id="PF23584"/>
    </source>
</evidence>
<dbReference type="EMBL" id="JAQQWL010000012">
    <property type="protein sequence ID" value="KAK8043919.1"/>
    <property type="molecule type" value="Genomic_DNA"/>
</dbReference>